<feature type="transmembrane region" description="Helical" evidence="1">
    <location>
        <begin position="51"/>
        <end position="71"/>
    </location>
</feature>
<feature type="transmembrane region" description="Helical" evidence="1">
    <location>
        <begin position="475"/>
        <end position="495"/>
    </location>
</feature>
<feature type="transmembrane region" description="Helical" evidence="1">
    <location>
        <begin position="26"/>
        <end position="45"/>
    </location>
</feature>
<keyword evidence="1" id="KW-0812">Transmembrane</keyword>
<feature type="transmembrane region" description="Helical" evidence="1">
    <location>
        <begin position="171"/>
        <end position="190"/>
    </location>
</feature>
<accession>A0A1Y5RUB5</accession>
<dbReference type="PANTHER" id="PTHR35342">
    <property type="entry name" value="TRICARBOXYLIC TRANSPORT PROTEIN"/>
    <property type="match status" value="1"/>
</dbReference>
<feature type="transmembrane region" description="Helical" evidence="1">
    <location>
        <begin position="637"/>
        <end position="655"/>
    </location>
</feature>
<dbReference type="InterPro" id="IPR009936">
    <property type="entry name" value="DUF1468"/>
</dbReference>
<protein>
    <submittedName>
        <fullName evidence="4">Tripartite tricarboxylate transporter TctA family protein</fullName>
    </submittedName>
</protein>
<feature type="transmembrane region" description="Helical" evidence="1">
    <location>
        <begin position="363"/>
        <end position="385"/>
    </location>
</feature>
<feature type="transmembrane region" description="Helical" evidence="1">
    <location>
        <begin position="601"/>
        <end position="625"/>
    </location>
</feature>
<sequence>MAISELAYMMDAAGQAMGTLMSLERIGFLVVGVVVGLSIGLLPGIGGMTGFALLVPFTYTMDPFAAFAMLLGMHSVTSTSDTIPAVLFGVPGTAASQATVLDGFPMTRKGEAGRALSAGFTASLFGGIFGAVVLALSIPVIRPFVLAIGTPELLAMTVFGIAMVSALSGNAPLRGVVAACFGILVGMIGTDSQTGTIRWAGNILYLWDGVPMLPVLLGMFALPELCDLSIKRSALAEKMEHSITKGMLRGARDVLENWFLVIRCSSIGALLGIIPGITGSVTDWIAYGHAIRSEKGAKESFSTGDVRGVIAPESANNAKEGGSLVPTIAFGVPGSASQAILLGALMVHGFVPGPEMLTTNLDVTYTLVWSIALANIFGAGLCFLLSGQFAKISTLRYTLVLPAIIAVVFVGAFQGSGSWGDLYALMFFGVVGWAMKRLKWPRPPLILGLVLGALIERYMSISIQRFGGEWLSRPVVILLLGMATMVLLRPVYTEFRAIGARAFVPRGRFSVRAEDLLYVFFLAIGGYMLVEAQSWSFGARVGPTAVALTMLVAGGLSLIFLLFSGRGSGAEADTSHRGIHMDLASDDGHHRKIVLLRAGVFFGWFLAFLILMATIGLIPTVPVLIVAYMRLEGNEPWKLTLVYAACVTVAIYVVFDQVIHVPWPNTLIGERFAWFAQHIPSM</sequence>
<dbReference type="EMBL" id="FWFS01000002">
    <property type="protein sequence ID" value="SLN22914.1"/>
    <property type="molecule type" value="Genomic_DNA"/>
</dbReference>
<dbReference type="Pfam" id="PF07331">
    <property type="entry name" value="TctB"/>
    <property type="match status" value="1"/>
</dbReference>
<gene>
    <name evidence="4" type="ORF">AQS8620_00636</name>
</gene>
<keyword evidence="1" id="KW-0472">Membrane</keyword>
<name>A0A1Y5RUB5_9RHOB</name>
<evidence type="ECO:0000256" key="1">
    <source>
        <dbReference type="SAM" id="Phobius"/>
    </source>
</evidence>
<organism evidence="4 5">
    <name type="scientific">Aquimixticola soesokkakensis</name>
    <dbReference type="NCBI Taxonomy" id="1519096"/>
    <lineage>
        <taxon>Bacteria</taxon>
        <taxon>Pseudomonadati</taxon>
        <taxon>Pseudomonadota</taxon>
        <taxon>Alphaproteobacteria</taxon>
        <taxon>Rhodobacterales</taxon>
        <taxon>Paracoccaceae</taxon>
        <taxon>Aquimixticola</taxon>
    </lineage>
</organism>
<reference evidence="4 5" key="1">
    <citation type="submission" date="2017-03" db="EMBL/GenBank/DDBJ databases">
        <authorList>
            <person name="Afonso C.L."/>
            <person name="Miller P.J."/>
            <person name="Scott M.A."/>
            <person name="Spackman E."/>
            <person name="Goraichik I."/>
            <person name="Dimitrov K.M."/>
            <person name="Suarez D.L."/>
            <person name="Swayne D.E."/>
        </authorList>
    </citation>
    <scope>NUCLEOTIDE SEQUENCE [LARGE SCALE GENOMIC DNA]</scope>
    <source>
        <strain evidence="4 5">CECT 8620</strain>
    </source>
</reference>
<feature type="transmembrane region" description="Helical" evidence="1">
    <location>
        <begin position="202"/>
        <end position="222"/>
    </location>
</feature>
<feature type="transmembrane region" description="Helical" evidence="1">
    <location>
        <begin position="541"/>
        <end position="563"/>
    </location>
</feature>
<keyword evidence="5" id="KW-1185">Reference proteome</keyword>
<keyword evidence="1" id="KW-1133">Transmembrane helix</keyword>
<dbReference type="AlphaFoldDB" id="A0A1Y5RUB5"/>
<evidence type="ECO:0000259" key="2">
    <source>
        <dbReference type="Pfam" id="PF01970"/>
    </source>
</evidence>
<feature type="transmembrane region" description="Helical" evidence="1">
    <location>
        <begin position="115"/>
        <end position="138"/>
    </location>
</feature>
<evidence type="ECO:0000313" key="5">
    <source>
        <dbReference type="Proteomes" id="UP000193862"/>
    </source>
</evidence>
<dbReference type="PANTHER" id="PTHR35342:SF5">
    <property type="entry name" value="TRICARBOXYLIC TRANSPORT PROTEIN"/>
    <property type="match status" value="1"/>
</dbReference>
<feature type="transmembrane region" description="Helical" evidence="1">
    <location>
        <begin position="144"/>
        <end position="164"/>
    </location>
</feature>
<evidence type="ECO:0000313" key="4">
    <source>
        <dbReference type="EMBL" id="SLN22914.1"/>
    </source>
</evidence>
<dbReference type="OrthoDB" id="9791872at2"/>
<dbReference type="Pfam" id="PF01970">
    <property type="entry name" value="TctA"/>
    <property type="match status" value="1"/>
</dbReference>
<feature type="domain" description="DUF112" evidence="2">
    <location>
        <begin position="27"/>
        <end position="447"/>
    </location>
</feature>
<dbReference type="InterPro" id="IPR002823">
    <property type="entry name" value="DUF112_TM"/>
</dbReference>
<dbReference type="Proteomes" id="UP000193862">
    <property type="component" value="Unassembled WGS sequence"/>
</dbReference>
<dbReference type="RefSeq" id="WP_085835401.1">
    <property type="nucleotide sequence ID" value="NZ_FWFS01000002.1"/>
</dbReference>
<feature type="domain" description="DUF1468" evidence="3">
    <location>
        <begin position="519"/>
        <end position="664"/>
    </location>
</feature>
<feature type="transmembrane region" description="Helical" evidence="1">
    <location>
        <begin position="328"/>
        <end position="351"/>
    </location>
</feature>
<evidence type="ECO:0000259" key="3">
    <source>
        <dbReference type="Pfam" id="PF07331"/>
    </source>
</evidence>
<feature type="transmembrane region" description="Helical" evidence="1">
    <location>
        <begin position="397"/>
        <end position="416"/>
    </location>
</feature>
<feature type="transmembrane region" description="Helical" evidence="1">
    <location>
        <begin position="516"/>
        <end position="535"/>
    </location>
</feature>
<proteinExistence type="predicted"/>